<dbReference type="AlphaFoldDB" id="A0ABD1LXT5"/>
<evidence type="ECO:0000313" key="3">
    <source>
        <dbReference type="Proteomes" id="UP001603857"/>
    </source>
</evidence>
<evidence type="ECO:0000313" key="2">
    <source>
        <dbReference type="EMBL" id="KAL2328330.1"/>
    </source>
</evidence>
<dbReference type="EMBL" id="JBGMDY010000007">
    <property type="protein sequence ID" value="KAL2328330.1"/>
    <property type="molecule type" value="Genomic_DNA"/>
</dbReference>
<organism evidence="2 3">
    <name type="scientific">Flemingia macrophylla</name>
    <dbReference type="NCBI Taxonomy" id="520843"/>
    <lineage>
        <taxon>Eukaryota</taxon>
        <taxon>Viridiplantae</taxon>
        <taxon>Streptophyta</taxon>
        <taxon>Embryophyta</taxon>
        <taxon>Tracheophyta</taxon>
        <taxon>Spermatophyta</taxon>
        <taxon>Magnoliopsida</taxon>
        <taxon>eudicotyledons</taxon>
        <taxon>Gunneridae</taxon>
        <taxon>Pentapetalae</taxon>
        <taxon>rosids</taxon>
        <taxon>fabids</taxon>
        <taxon>Fabales</taxon>
        <taxon>Fabaceae</taxon>
        <taxon>Papilionoideae</taxon>
        <taxon>50 kb inversion clade</taxon>
        <taxon>NPAAA clade</taxon>
        <taxon>indigoferoid/millettioid clade</taxon>
        <taxon>Phaseoleae</taxon>
        <taxon>Flemingia</taxon>
    </lineage>
</organism>
<dbReference type="Proteomes" id="UP001603857">
    <property type="component" value="Unassembled WGS sequence"/>
</dbReference>
<sequence length="57" mass="6867">MQTTEPKERKSERDGELFRSNQIMQRHLNSRKFLLITNHLNDISTTIEFNTDPSRYQ</sequence>
<protein>
    <submittedName>
        <fullName evidence="2">Uncharacterized protein</fullName>
    </submittedName>
</protein>
<comment type="caution">
    <text evidence="2">The sequence shown here is derived from an EMBL/GenBank/DDBJ whole genome shotgun (WGS) entry which is preliminary data.</text>
</comment>
<accession>A0ABD1LXT5</accession>
<proteinExistence type="predicted"/>
<keyword evidence="3" id="KW-1185">Reference proteome</keyword>
<reference evidence="2 3" key="1">
    <citation type="submission" date="2024-08" db="EMBL/GenBank/DDBJ databases">
        <title>Insights into the chromosomal genome structure of Flemingia macrophylla.</title>
        <authorList>
            <person name="Ding Y."/>
            <person name="Zhao Y."/>
            <person name="Bi W."/>
            <person name="Wu M."/>
            <person name="Zhao G."/>
            <person name="Gong Y."/>
            <person name="Li W."/>
            <person name="Zhang P."/>
        </authorList>
    </citation>
    <scope>NUCLEOTIDE SEQUENCE [LARGE SCALE GENOMIC DNA]</scope>
    <source>
        <strain evidence="2">DYQJB</strain>
        <tissue evidence="2">Leaf</tissue>
    </source>
</reference>
<evidence type="ECO:0000256" key="1">
    <source>
        <dbReference type="SAM" id="MobiDB-lite"/>
    </source>
</evidence>
<feature type="compositionally biased region" description="Basic and acidic residues" evidence="1">
    <location>
        <begin position="1"/>
        <end position="17"/>
    </location>
</feature>
<gene>
    <name evidence="2" type="ORF">Fmac_021757</name>
</gene>
<name>A0ABD1LXT5_9FABA</name>
<feature type="region of interest" description="Disordered" evidence="1">
    <location>
        <begin position="1"/>
        <end position="21"/>
    </location>
</feature>